<dbReference type="InterPro" id="IPR041633">
    <property type="entry name" value="Polbeta"/>
</dbReference>
<dbReference type="EMBL" id="FMID01000065">
    <property type="protein sequence ID" value="SCL76723.1"/>
    <property type="molecule type" value="Genomic_DNA"/>
</dbReference>
<dbReference type="AlphaFoldDB" id="A0A1M4MPB0"/>
<dbReference type="RefSeq" id="WP_143727317.1">
    <property type="nucleotide sequence ID" value="NZ_FMID01000065.1"/>
</dbReference>
<evidence type="ECO:0000313" key="3">
    <source>
        <dbReference type="Proteomes" id="UP000184671"/>
    </source>
</evidence>
<gene>
    <name evidence="2" type="ORF">L21_2664</name>
</gene>
<dbReference type="GO" id="GO:0016740">
    <property type="term" value="F:transferase activity"/>
    <property type="evidence" value="ECO:0007669"/>
    <property type="project" value="UniProtKB-KW"/>
</dbReference>
<evidence type="ECO:0000313" key="2">
    <source>
        <dbReference type="EMBL" id="SCL76723.1"/>
    </source>
</evidence>
<feature type="domain" description="Polymerase beta nucleotidyltransferase" evidence="1">
    <location>
        <begin position="19"/>
        <end position="94"/>
    </location>
</feature>
<dbReference type="SUPFAM" id="SSF81301">
    <property type="entry name" value="Nucleotidyltransferase"/>
    <property type="match status" value="1"/>
</dbReference>
<dbReference type="CDD" id="cd05403">
    <property type="entry name" value="NT_KNTase_like"/>
    <property type="match status" value="1"/>
</dbReference>
<dbReference type="Proteomes" id="UP000184671">
    <property type="component" value="Unassembled WGS sequence"/>
</dbReference>
<dbReference type="InterPro" id="IPR043519">
    <property type="entry name" value="NT_sf"/>
</dbReference>
<proteinExistence type="predicted"/>
<evidence type="ECO:0000259" key="1">
    <source>
        <dbReference type="Pfam" id="PF18765"/>
    </source>
</evidence>
<keyword evidence="2" id="KW-0808">Transferase</keyword>
<dbReference type="Pfam" id="PF18765">
    <property type="entry name" value="Polbeta"/>
    <property type="match status" value="1"/>
</dbReference>
<dbReference type="STRING" id="118126.L21_2664"/>
<reference evidence="2 3" key="1">
    <citation type="submission" date="2016-08" db="EMBL/GenBank/DDBJ databases">
        <authorList>
            <person name="Seilhamer J.J."/>
        </authorList>
    </citation>
    <scope>NUCLEOTIDE SEQUENCE [LARGE SCALE GENOMIC DNA]</scope>
    <source>
        <strain evidence="2">L21-II-0</strain>
    </source>
</reference>
<dbReference type="OrthoDB" id="61846at2157"/>
<sequence length="130" mass="15025">MAPQITGTGLLEHFREVLPSIRGILIYGSHVKGYSDERSDIDICLILHESADRAPVYGRMLTAGERYDIVIFDEIPWYLRGAVLEAHTVLYADNPDDLDYWLYRQLAVWRDMKHRQVPVSPGDLLRRVRS</sequence>
<protein>
    <submittedName>
        <fullName evidence="2">Nucleotidyltransferase domain protein</fullName>
    </submittedName>
</protein>
<name>A0A1M4MPB0_9EURY</name>
<organism evidence="2 3">
    <name type="scientific">Methanoculleus chikugoensis</name>
    <dbReference type="NCBI Taxonomy" id="118126"/>
    <lineage>
        <taxon>Archaea</taxon>
        <taxon>Methanobacteriati</taxon>
        <taxon>Methanobacteriota</taxon>
        <taxon>Stenosarchaea group</taxon>
        <taxon>Methanomicrobia</taxon>
        <taxon>Methanomicrobiales</taxon>
        <taxon>Methanomicrobiaceae</taxon>
        <taxon>Methanoculleus</taxon>
    </lineage>
</organism>
<dbReference type="Gene3D" id="3.30.460.10">
    <property type="entry name" value="Beta Polymerase, domain 2"/>
    <property type="match status" value="1"/>
</dbReference>
<accession>A0A1M4MPB0</accession>